<evidence type="ECO:0000256" key="8">
    <source>
        <dbReference type="ARBA" id="ARBA00023015"/>
    </source>
</evidence>
<organism evidence="19 20">
    <name type="scientific">Aspergillus niger</name>
    <dbReference type="NCBI Taxonomy" id="5061"/>
    <lineage>
        <taxon>Eukaryota</taxon>
        <taxon>Fungi</taxon>
        <taxon>Dikarya</taxon>
        <taxon>Ascomycota</taxon>
        <taxon>Pezizomycotina</taxon>
        <taxon>Eurotiomycetes</taxon>
        <taxon>Eurotiomycetidae</taxon>
        <taxon>Eurotiales</taxon>
        <taxon>Aspergillaceae</taxon>
        <taxon>Aspergillus</taxon>
        <taxon>Aspergillus subgen. Circumdati</taxon>
    </lineage>
</organism>
<evidence type="ECO:0000256" key="12">
    <source>
        <dbReference type="ARBA" id="ARBA00023180"/>
    </source>
</evidence>
<dbReference type="GO" id="GO:0005975">
    <property type="term" value="P:carbohydrate metabolic process"/>
    <property type="evidence" value="ECO:0007669"/>
    <property type="project" value="InterPro"/>
</dbReference>
<evidence type="ECO:0000256" key="11">
    <source>
        <dbReference type="ARBA" id="ARBA00023163"/>
    </source>
</evidence>
<name>A0A124BUJ4_ASPNG</name>
<evidence type="ECO:0000256" key="17">
    <source>
        <dbReference type="SAM" id="SignalP"/>
    </source>
</evidence>
<dbReference type="GO" id="GO:0004557">
    <property type="term" value="F:alpha-galactosidase activity"/>
    <property type="evidence" value="ECO:0007669"/>
    <property type="project" value="UniProtKB-EC"/>
</dbReference>
<dbReference type="Pfam" id="PF04082">
    <property type="entry name" value="Fungal_trans"/>
    <property type="match status" value="1"/>
</dbReference>
<dbReference type="VEuPathDB" id="FungiDB:M747DRAFT_352037"/>
<dbReference type="SUPFAM" id="SSF57701">
    <property type="entry name" value="Zn2/Cys6 DNA-binding domain"/>
    <property type="match status" value="1"/>
</dbReference>
<dbReference type="Gene3D" id="3.20.20.70">
    <property type="entry name" value="Aldolase class I"/>
    <property type="match status" value="1"/>
</dbReference>
<dbReference type="PANTHER" id="PTHR11452:SF87">
    <property type="entry name" value="ALPHA-GALACTOSIDASE"/>
    <property type="match status" value="1"/>
</dbReference>
<sequence length="1219" mass="136030">MGRNHQLFSFRLAIVAILTFVHSALGGNSLAQKPQMGWNSWNAFKATVNYTIVQGVMKRFDTLGLKEAGYEYVLLDDGWASYNRTSDGYLQANATSFPEGIEALAEEVHAKGLKLGLYGDSGHYTCAWRPGSWGYEERDAQTFAGWGVDYLKYDNCGGFQSMTEAPQIRFGAMKNALALSGRDIFYSVCGWGYQFPWHWGGDIGHSYRMSGDITTSFTNETECQCKTAYCLNTGYAGCSVLTIINKMKEISQYQTQGHWLDMDMLEVGNANFTLYQQQTHFAFWAALKSPLIIGADLSKLSNDSLGVLTNTAIISINQDALGEPVTYKEAHSKEGLFQVWAGNVEGGYVVLLLNEKSYLQTVSLSFGSLGLGSPQKVVELWSGKTAQDANSFNGTLGRPCLPEENIPIVNLNNFSPVYPMTAKSQPATSNASAGDLPETTTKGEEEIPACQFCRKKKAKCNRAQPCSQCMRSDVLCVYDDRRTKPGLRAGAVDQLYRRVETLENMFLGQEMLWQQMWQSLFPNTEAPRSLAKGTTAATTLAERREQLKASVLDPAKLATKRTSTEANTDDSAPPECAPPQAKRARVENELVYHAVALESESRMASPLPDAVLIELVDFYFTNIHPWIPILHVKKFRERMRSPEERVHINCILHAIVSVCARFSQNKQYGDTLDMKEIAKKSRQEVILQSTETFSVENLQALVIVAFETINRGRGPSSWSIIGSMAGTVEQLQLGVEEDDLYRIKAMGERLIRRMVFLTPSRSWSEAEERRRVFWAVFLMDRFCSVSTGWKISLRNADVKRRLPCEGALWEKEQEVCTPYFGISDIKNTALPNSHSATIDGCEEQAIGAFAYIIEATESLALVTNFYLHHAFLINDASKARLWLVKFKELDLRLIQWKIHLPPKWREACVLNEQRVMDPNLTLAHITHNTAVILLHQGIAYPPAHWQKCPIRLPSASSADTCLEAASEIATIADQFLSFSPIFTNPQFSFCLFIAGRTLLAHARHNRVPPSPALNTLIANLMEISQRWTRQHDGSQAHQEDSLAFKFATRLTEAQQNRACVSRPSLDIRTTAYSDESKEDMYKDLVGTNSDDPPDYESLGGPLQLAPFPSQQSTGCSFDPFSLAFPPLPPAFQQDFSPTGLDPFSFYNMQLPSDPSISSPLETRSHESGSRHDSESSMTSLMPTDISHLFDVTSSPGQRISYYGNTRGLTKDSTTDGIEN</sequence>
<feature type="compositionally biased region" description="Polar residues" evidence="16">
    <location>
        <begin position="1151"/>
        <end position="1161"/>
    </location>
</feature>
<reference evidence="20" key="1">
    <citation type="journal article" date="2016" name="Genome Announc.">
        <title>Draft genome sequence of Aspergillus niger strain An76.</title>
        <authorList>
            <person name="Gong W."/>
            <person name="Cheng Z."/>
            <person name="Zhang H."/>
            <person name="Liu L."/>
            <person name="Gao P."/>
            <person name="Wang L."/>
        </authorList>
    </citation>
    <scope>NUCLEOTIDE SEQUENCE [LARGE SCALE GENOMIC DNA]</scope>
    <source>
        <strain evidence="20">An76</strain>
    </source>
</reference>
<evidence type="ECO:0000256" key="7">
    <source>
        <dbReference type="ARBA" id="ARBA00022801"/>
    </source>
</evidence>
<dbReference type="PROSITE" id="PS50048">
    <property type="entry name" value="ZN2_CY6_FUNGAL_2"/>
    <property type="match status" value="1"/>
</dbReference>
<evidence type="ECO:0000256" key="16">
    <source>
        <dbReference type="SAM" id="MobiDB-lite"/>
    </source>
</evidence>
<dbReference type="GO" id="GO:0003677">
    <property type="term" value="F:DNA binding"/>
    <property type="evidence" value="ECO:0007669"/>
    <property type="project" value="UniProtKB-KW"/>
</dbReference>
<keyword evidence="7 15" id="KW-0378">Hydrolase</keyword>
<evidence type="ECO:0000256" key="2">
    <source>
        <dbReference type="ARBA" id="ARBA00003969"/>
    </source>
</evidence>
<gene>
    <name evidence="19" type="ORF">ABL_00011</name>
</gene>
<dbReference type="InterPro" id="IPR017853">
    <property type="entry name" value="GH"/>
</dbReference>
<evidence type="ECO:0000256" key="10">
    <source>
        <dbReference type="ARBA" id="ARBA00023157"/>
    </source>
</evidence>
<dbReference type="OrthoDB" id="4456959at2759"/>
<dbReference type="EMBL" id="BCMY01000001">
    <property type="protein sequence ID" value="GAQ33143.1"/>
    <property type="molecule type" value="Genomic_DNA"/>
</dbReference>
<dbReference type="InterPro" id="IPR013780">
    <property type="entry name" value="Glyco_hydro_b"/>
</dbReference>
<dbReference type="EC" id="3.2.1.22" evidence="4 15"/>
<dbReference type="PRINTS" id="PR00740">
    <property type="entry name" value="GLHYDRLASE27"/>
</dbReference>
<dbReference type="Gene3D" id="4.10.240.10">
    <property type="entry name" value="Zn(2)-C6 fungal-type DNA-binding domain"/>
    <property type="match status" value="1"/>
</dbReference>
<dbReference type="PANTHER" id="PTHR11452">
    <property type="entry name" value="ALPHA-GALACTOSIDASE/ALPHA-N-ACETYLGALACTOSAMINIDASE"/>
    <property type="match status" value="1"/>
</dbReference>
<dbReference type="Gene3D" id="2.60.40.1180">
    <property type="entry name" value="Golgi alpha-mannosidase II"/>
    <property type="match status" value="1"/>
</dbReference>
<feature type="chain" id="PRO_5007170254" description="Alpha-galactosidase" evidence="17">
    <location>
        <begin position="27"/>
        <end position="1219"/>
    </location>
</feature>
<feature type="compositionally biased region" description="Polar residues" evidence="16">
    <location>
        <begin position="1191"/>
        <end position="1207"/>
    </location>
</feature>
<dbReference type="GO" id="GO:0009893">
    <property type="term" value="P:positive regulation of metabolic process"/>
    <property type="evidence" value="ECO:0007669"/>
    <property type="project" value="UniProtKB-ARBA"/>
</dbReference>
<feature type="region of interest" description="Disordered" evidence="16">
    <location>
        <begin position="1151"/>
        <end position="1219"/>
    </location>
</feature>
<dbReference type="SMART" id="SM00906">
    <property type="entry name" value="Fungal_trans"/>
    <property type="match status" value="1"/>
</dbReference>
<evidence type="ECO:0000256" key="13">
    <source>
        <dbReference type="ARBA" id="ARBA00023242"/>
    </source>
</evidence>
<dbReference type="FunFam" id="3.20.20.70:FF:000286">
    <property type="entry name" value="Alpha-galactosidase"/>
    <property type="match status" value="1"/>
</dbReference>
<feature type="compositionally biased region" description="Polar residues" evidence="16">
    <location>
        <begin position="560"/>
        <end position="570"/>
    </location>
</feature>
<feature type="signal peptide" evidence="17">
    <location>
        <begin position="1"/>
        <end position="26"/>
    </location>
</feature>
<dbReference type="InterPro" id="IPR007219">
    <property type="entry name" value="XnlR_reg_dom"/>
</dbReference>
<dbReference type="VEuPathDB" id="FungiDB:An01g01320"/>
<dbReference type="AlphaFoldDB" id="A0A124BUJ4"/>
<dbReference type="Pfam" id="PF16499">
    <property type="entry name" value="Melibiase_2"/>
    <property type="match status" value="1"/>
</dbReference>
<keyword evidence="14 15" id="KW-0326">Glycosidase</keyword>
<comment type="function">
    <text evidence="2">Hydrolyzes a variety of simple alpha-D-galactoside as well as more complex molecules such as oligosaccharides and polysaccharides.</text>
</comment>
<dbReference type="VEuPathDB" id="FungiDB:M747DRAFT_323578"/>
<evidence type="ECO:0000256" key="14">
    <source>
        <dbReference type="ARBA" id="ARBA00023295"/>
    </source>
</evidence>
<dbReference type="VEuPathDB" id="FungiDB:ASPNIDRAFT2_1181768"/>
<feature type="compositionally biased region" description="Basic and acidic residues" evidence="16">
    <location>
        <begin position="1162"/>
        <end position="1174"/>
    </location>
</feature>
<comment type="similarity">
    <text evidence="3 15">Belongs to the glycosyl hydrolase 27 family.</text>
</comment>
<dbReference type="VEuPathDB" id="FungiDB:ASPNIDRAFT2_1082437"/>
<evidence type="ECO:0000256" key="9">
    <source>
        <dbReference type="ARBA" id="ARBA00023125"/>
    </source>
</evidence>
<evidence type="ECO:0000256" key="6">
    <source>
        <dbReference type="ARBA" id="ARBA00022729"/>
    </source>
</evidence>
<comment type="caution">
    <text evidence="19">The sequence shown here is derived from an EMBL/GenBank/DDBJ whole genome shotgun (WGS) entry which is preliminary data.</text>
</comment>
<keyword evidence="6 17" id="KW-0732">Signal</keyword>
<keyword evidence="5" id="KW-0479">Metal-binding</keyword>
<dbReference type="GO" id="GO:0006351">
    <property type="term" value="P:DNA-templated transcription"/>
    <property type="evidence" value="ECO:0007669"/>
    <property type="project" value="InterPro"/>
</dbReference>
<evidence type="ECO:0000256" key="5">
    <source>
        <dbReference type="ARBA" id="ARBA00022723"/>
    </source>
</evidence>
<accession>A0A124BUJ4</accession>
<evidence type="ECO:0000256" key="15">
    <source>
        <dbReference type="RuleBase" id="RU361168"/>
    </source>
</evidence>
<evidence type="ECO:0000313" key="19">
    <source>
        <dbReference type="EMBL" id="GAQ33143.1"/>
    </source>
</evidence>
<feature type="region of interest" description="Disordered" evidence="16">
    <location>
        <begin position="551"/>
        <end position="583"/>
    </location>
</feature>
<evidence type="ECO:0000256" key="1">
    <source>
        <dbReference type="ARBA" id="ARBA00001255"/>
    </source>
</evidence>
<dbReference type="SMART" id="SM00066">
    <property type="entry name" value="GAL4"/>
    <property type="match status" value="1"/>
</dbReference>
<protein>
    <recommendedName>
        <fullName evidence="4 15">Alpha-galactosidase</fullName>
        <ecNumber evidence="4 15">3.2.1.22</ecNumber>
    </recommendedName>
    <alternativeName>
        <fullName evidence="15">Melibiase</fullName>
    </alternativeName>
</protein>
<proteinExistence type="inferred from homology"/>
<evidence type="ECO:0000256" key="3">
    <source>
        <dbReference type="ARBA" id="ARBA00009743"/>
    </source>
</evidence>
<dbReference type="PROSITE" id="PS00463">
    <property type="entry name" value="ZN2_CY6_FUNGAL_1"/>
    <property type="match status" value="1"/>
</dbReference>
<feature type="domain" description="Zn(2)-C6 fungal-type" evidence="18">
    <location>
        <begin position="449"/>
        <end position="478"/>
    </location>
</feature>
<comment type="catalytic activity">
    <reaction evidence="1 15">
        <text>Hydrolysis of terminal, non-reducing alpha-D-galactose residues in alpha-D-galactosides, including galactose oligosaccharides, galactomannans and galactolipids.</text>
        <dbReference type="EC" id="3.2.1.22"/>
    </reaction>
</comment>
<dbReference type="VEuPathDB" id="FungiDB:ATCC64974_22040"/>
<dbReference type="InterPro" id="IPR001138">
    <property type="entry name" value="Zn2Cys6_DnaBD"/>
</dbReference>
<dbReference type="Pfam" id="PF00172">
    <property type="entry name" value="Zn_clus"/>
    <property type="match status" value="1"/>
</dbReference>
<dbReference type="Proteomes" id="UP000068243">
    <property type="component" value="Unassembled WGS sequence"/>
</dbReference>
<evidence type="ECO:0000313" key="20">
    <source>
        <dbReference type="Proteomes" id="UP000068243"/>
    </source>
</evidence>
<keyword evidence="10 15" id="KW-1015">Disulfide bond</keyword>
<dbReference type="Pfam" id="PF17801">
    <property type="entry name" value="Melibiase_C"/>
    <property type="match status" value="1"/>
</dbReference>
<keyword evidence="13" id="KW-0539">Nucleus</keyword>
<dbReference type="CDD" id="cd14792">
    <property type="entry name" value="GH27"/>
    <property type="match status" value="1"/>
</dbReference>
<dbReference type="GO" id="GO:0000981">
    <property type="term" value="F:DNA-binding transcription factor activity, RNA polymerase II-specific"/>
    <property type="evidence" value="ECO:0007669"/>
    <property type="project" value="InterPro"/>
</dbReference>
<keyword evidence="11" id="KW-0804">Transcription</keyword>
<dbReference type="InterPro" id="IPR036864">
    <property type="entry name" value="Zn2-C6_fun-type_DNA-bd_sf"/>
</dbReference>
<dbReference type="VEuPathDB" id="FungiDB:ATCC64974_22050"/>
<keyword evidence="9" id="KW-0238">DNA-binding</keyword>
<dbReference type="InterPro" id="IPR002241">
    <property type="entry name" value="Glyco_hydro_27"/>
</dbReference>
<dbReference type="CDD" id="cd00067">
    <property type="entry name" value="GAL4"/>
    <property type="match status" value="1"/>
</dbReference>
<dbReference type="CDD" id="cd12148">
    <property type="entry name" value="fungal_TF_MHR"/>
    <property type="match status" value="1"/>
</dbReference>
<dbReference type="SUPFAM" id="SSF51445">
    <property type="entry name" value="(Trans)glycosidases"/>
    <property type="match status" value="1"/>
</dbReference>
<evidence type="ECO:0000256" key="4">
    <source>
        <dbReference type="ARBA" id="ARBA00012755"/>
    </source>
</evidence>
<dbReference type="VEuPathDB" id="FungiDB:An01g01330"/>
<dbReference type="GO" id="GO:0008270">
    <property type="term" value="F:zinc ion binding"/>
    <property type="evidence" value="ECO:0007669"/>
    <property type="project" value="InterPro"/>
</dbReference>
<dbReference type="InterPro" id="IPR041233">
    <property type="entry name" value="Melibiase_C"/>
</dbReference>
<keyword evidence="12" id="KW-0325">Glycoprotein</keyword>
<feature type="region of interest" description="Disordered" evidence="16">
    <location>
        <begin position="1078"/>
        <end position="1111"/>
    </location>
</feature>
<keyword evidence="8" id="KW-0805">Transcription regulation</keyword>
<dbReference type="SUPFAM" id="SSF51011">
    <property type="entry name" value="Glycosyl hydrolase domain"/>
    <property type="match status" value="1"/>
</dbReference>
<dbReference type="InterPro" id="IPR013785">
    <property type="entry name" value="Aldolase_TIM"/>
</dbReference>
<evidence type="ECO:0000259" key="18">
    <source>
        <dbReference type="PROSITE" id="PS50048"/>
    </source>
</evidence>